<keyword evidence="8" id="KW-0406">Ion transport</keyword>
<keyword evidence="18" id="KW-1185">Reference proteome</keyword>
<name>A0A316HGU0_9SPHI</name>
<comment type="similarity">
    <text evidence="12 13">Belongs to the TonB-dependent receptor family.</text>
</comment>
<evidence type="ECO:0000256" key="8">
    <source>
        <dbReference type="ARBA" id="ARBA00023065"/>
    </source>
</evidence>
<feature type="domain" description="TonB-dependent receptor plug" evidence="16">
    <location>
        <begin position="163"/>
        <end position="270"/>
    </location>
</feature>
<keyword evidence="7" id="KW-0408">Iron</keyword>
<dbReference type="Gene3D" id="2.40.170.20">
    <property type="entry name" value="TonB-dependent receptor, beta-barrel domain"/>
    <property type="match status" value="1"/>
</dbReference>
<dbReference type="InterPro" id="IPR039426">
    <property type="entry name" value="TonB-dep_rcpt-like"/>
</dbReference>
<reference evidence="17 18" key="1">
    <citation type="submission" date="2018-05" db="EMBL/GenBank/DDBJ databases">
        <title>Genomic Encyclopedia of Archaeal and Bacterial Type Strains, Phase II (KMG-II): from individual species to whole genera.</title>
        <authorList>
            <person name="Goeker M."/>
        </authorList>
    </citation>
    <scope>NUCLEOTIDE SEQUENCE [LARGE SCALE GENOMIC DNA]</scope>
    <source>
        <strain evidence="17 18">DSM 19975</strain>
    </source>
</reference>
<evidence type="ECO:0000256" key="2">
    <source>
        <dbReference type="ARBA" id="ARBA00022448"/>
    </source>
</evidence>
<dbReference type="PANTHER" id="PTHR32552">
    <property type="entry name" value="FERRICHROME IRON RECEPTOR-RELATED"/>
    <property type="match status" value="1"/>
</dbReference>
<comment type="subcellular location">
    <subcellularLocation>
        <location evidence="1 12">Cell outer membrane</location>
        <topology evidence="1 12">Multi-pass membrane protein</topology>
    </subcellularLocation>
</comment>
<keyword evidence="11 12" id="KW-0998">Cell outer membrane</keyword>
<keyword evidence="5 12" id="KW-0812">Transmembrane</keyword>
<evidence type="ECO:0000256" key="14">
    <source>
        <dbReference type="SAM" id="Phobius"/>
    </source>
</evidence>
<evidence type="ECO:0000256" key="7">
    <source>
        <dbReference type="ARBA" id="ARBA00023004"/>
    </source>
</evidence>
<evidence type="ECO:0000256" key="13">
    <source>
        <dbReference type="RuleBase" id="RU003357"/>
    </source>
</evidence>
<accession>A0A316HGU0</accession>
<dbReference type="PROSITE" id="PS52016">
    <property type="entry name" value="TONB_DEPENDENT_REC_3"/>
    <property type="match status" value="1"/>
</dbReference>
<feature type="transmembrane region" description="Helical" evidence="14">
    <location>
        <begin position="47"/>
        <end position="64"/>
    </location>
</feature>
<dbReference type="InterPro" id="IPR008969">
    <property type="entry name" value="CarboxyPept-like_regulatory"/>
</dbReference>
<evidence type="ECO:0000256" key="3">
    <source>
        <dbReference type="ARBA" id="ARBA00022452"/>
    </source>
</evidence>
<dbReference type="EMBL" id="QGHA01000001">
    <property type="protein sequence ID" value="PWK79746.1"/>
    <property type="molecule type" value="Genomic_DNA"/>
</dbReference>
<evidence type="ECO:0000313" key="17">
    <source>
        <dbReference type="EMBL" id="PWK79746.1"/>
    </source>
</evidence>
<dbReference type="GO" id="GO:0015344">
    <property type="term" value="F:siderophore uptake transmembrane transporter activity"/>
    <property type="evidence" value="ECO:0007669"/>
    <property type="project" value="TreeGrafter"/>
</dbReference>
<organism evidence="17 18">
    <name type="scientific">Mucilaginibacter oryzae</name>
    <dbReference type="NCBI Taxonomy" id="468058"/>
    <lineage>
        <taxon>Bacteria</taxon>
        <taxon>Pseudomonadati</taxon>
        <taxon>Bacteroidota</taxon>
        <taxon>Sphingobacteriia</taxon>
        <taxon>Sphingobacteriales</taxon>
        <taxon>Sphingobacteriaceae</taxon>
        <taxon>Mucilaginibacter</taxon>
    </lineage>
</organism>
<dbReference type="SUPFAM" id="SSF56935">
    <property type="entry name" value="Porins"/>
    <property type="match status" value="1"/>
</dbReference>
<evidence type="ECO:0000313" key="18">
    <source>
        <dbReference type="Proteomes" id="UP000245678"/>
    </source>
</evidence>
<dbReference type="SUPFAM" id="SSF49464">
    <property type="entry name" value="Carboxypeptidase regulatory domain-like"/>
    <property type="match status" value="1"/>
</dbReference>
<comment type="caution">
    <text evidence="17">The sequence shown here is derived from an EMBL/GenBank/DDBJ whole genome shotgun (WGS) entry which is preliminary data.</text>
</comment>
<keyword evidence="2 12" id="KW-0813">Transport</keyword>
<dbReference type="Pfam" id="PF13715">
    <property type="entry name" value="CarbopepD_reg_2"/>
    <property type="match status" value="1"/>
</dbReference>
<keyword evidence="10 12" id="KW-0472">Membrane</keyword>
<dbReference type="InterPro" id="IPR000531">
    <property type="entry name" value="Beta-barrel_TonB"/>
</dbReference>
<evidence type="ECO:0000256" key="4">
    <source>
        <dbReference type="ARBA" id="ARBA00022496"/>
    </source>
</evidence>
<protein>
    <submittedName>
        <fullName evidence="17">Outer membrane receptor protein involved in Fe transport</fullName>
    </submittedName>
</protein>
<evidence type="ECO:0000256" key="12">
    <source>
        <dbReference type="PROSITE-ProRule" id="PRU01360"/>
    </source>
</evidence>
<dbReference type="Gene3D" id="2.60.40.1120">
    <property type="entry name" value="Carboxypeptidase-like, regulatory domain"/>
    <property type="match status" value="1"/>
</dbReference>
<evidence type="ECO:0000256" key="10">
    <source>
        <dbReference type="ARBA" id="ARBA00023136"/>
    </source>
</evidence>
<dbReference type="AlphaFoldDB" id="A0A316HGU0"/>
<evidence type="ECO:0000256" key="11">
    <source>
        <dbReference type="ARBA" id="ARBA00023237"/>
    </source>
</evidence>
<keyword evidence="6" id="KW-0732">Signal</keyword>
<keyword evidence="3 12" id="KW-1134">Transmembrane beta strand</keyword>
<keyword evidence="9 13" id="KW-0798">TonB box</keyword>
<evidence type="ECO:0000256" key="5">
    <source>
        <dbReference type="ARBA" id="ARBA00022692"/>
    </source>
</evidence>
<keyword evidence="4" id="KW-0410">Iron transport</keyword>
<dbReference type="InterPro" id="IPR037066">
    <property type="entry name" value="Plug_dom_sf"/>
</dbReference>
<dbReference type="CDD" id="cd01347">
    <property type="entry name" value="ligand_gated_channel"/>
    <property type="match status" value="1"/>
</dbReference>
<dbReference type="RefSeq" id="WP_109605615.1">
    <property type="nucleotide sequence ID" value="NZ_QGHA01000001.1"/>
</dbReference>
<evidence type="ECO:0000256" key="9">
    <source>
        <dbReference type="ARBA" id="ARBA00023077"/>
    </source>
</evidence>
<dbReference type="Pfam" id="PF00593">
    <property type="entry name" value="TonB_dep_Rec_b-barrel"/>
    <property type="match status" value="1"/>
</dbReference>
<evidence type="ECO:0000256" key="1">
    <source>
        <dbReference type="ARBA" id="ARBA00004571"/>
    </source>
</evidence>
<evidence type="ECO:0000259" key="16">
    <source>
        <dbReference type="Pfam" id="PF07715"/>
    </source>
</evidence>
<dbReference type="InterPro" id="IPR012910">
    <property type="entry name" value="Plug_dom"/>
</dbReference>
<dbReference type="Proteomes" id="UP000245678">
    <property type="component" value="Unassembled WGS sequence"/>
</dbReference>
<sequence>MRSIERGDERSDARVSNLSAHQSKSAVPYTTHFYTGRQLPQYYIMKRYLILIILFILTNTLTYGQTTIKGTVTDAVTHEAIAGASICKADATNGQKLGMTNARGQFSINIDGVTQIKFAMVGYNTQIINVSTIKDQRLDIGLEPSTVDLQPVVVTASREGQARQDAPIAISKINSTQIKDTKATALYQLLNKVAGVYMVNLGNEQHTMAIRQPITYNALYLYMEDGLPIRPTGIFNHNSLYEINMSGVKDIEVVKGPASSLYGSNSIGGAVNFITQGPPTGYAGNVSVQGDNYHYRRVDADGGFTQGKFGLYVGGYLAHQGEGWQDYSAFDKYSGNFKTTYDFSAKTKLTTSAAYNYLNTQTPGSLDSAHFYNRSYSANQRFTYRKVKSFRASTRLDQQWNDKNSTFVTLFFRQNSTAQLPSYFISDVRDNNGVYQSSNGQVNDQRFHSFGLLAQHRVDFDFLHSRLIGGVYVDDSPSSYYAQYLDITKDVANNYYTGFTNTGRYIDDYKIKLFNTAAYVQYEVKPTEALRITGGLRYDRVHYDFTNGIPAGQTKYKQQETNNFNIVAPKLGLTYNFGANKGIYANYSVGFQPPETGDLYSSRQLTPLKQATFDNYEAGGWFAAFNKMLYFELSVFDLEGHNEIISQLLPDNTTQNQNAGATRHRGIEYALTLAPVKDLTFRFSGTNARHTYVEYSEVRTNYSTGANTVISYNGNRMTNAPAWIANSELTYKPHDLPGFRIATEWQHINHYFTNPANTKTYGGYDIYNLRMGYDVKSGALKRAGIWFNVLNLTNKLYATTVTGNQWGDTYNAAPPRTYTLGISYSFSKY</sequence>
<proteinExistence type="inferred from homology"/>
<dbReference type="InterPro" id="IPR036942">
    <property type="entry name" value="Beta-barrel_TonB_sf"/>
</dbReference>
<feature type="domain" description="TonB-dependent receptor-like beta-barrel" evidence="15">
    <location>
        <begin position="343"/>
        <end position="792"/>
    </location>
</feature>
<keyword evidence="17" id="KW-0675">Receptor</keyword>
<gene>
    <name evidence="17" type="ORF">LX99_00206</name>
</gene>
<evidence type="ECO:0000259" key="15">
    <source>
        <dbReference type="Pfam" id="PF00593"/>
    </source>
</evidence>
<dbReference type="GO" id="GO:0009279">
    <property type="term" value="C:cell outer membrane"/>
    <property type="evidence" value="ECO:0007669"/>
    <property type="project" value="UniProtKB-SubCell"/>
</dbReference>
<evidence type="ECO:0000256" key="6">
    <source>
        <dbReference type="ARBA" id="ARBA00022729"/>
    </source>
</evidence>
<dbReference type="Gene3D" id="2.170.130.10">
    <property type="entry name" value="TonB-dependent receptor, plug domain"/>
    <property type="match status" value="1"/>
</dbReference>
<dbReference type="Pfam" id="PF07715">
    <property type="entry name" value="Plug"/>
    <property type="match status" value="1"/>
</dbReference>
<keyword evidence="14" id="KW-1133">Transmembrane helix</keyword>
<dbReference type="PANTHER" id="PTHR32552:SF89">
    <property type="entry name" value="CATECHOLATE SIDEROPHORE RECEPTOR FIU"/>
    <property type="match status" value="1"/>
</dbReference>